<dbReference type="SUPFAM" id="SSF46689">
    <property type="entry name" value="Homeodomain-like"/>
    <property type="match status" value="1"/>
</dbReference>
<dbReference type="InterPro" id="IPR001647">
    <property type="entry name" value="HTH_TetR"/>
</dbReference>
<dbReference type="InterPro" id="IPR009057">
    <property type="entry name" value="Homeodomain-like_sf"/>
</dbReference>
<name>A0ABS1NB27_9ACTN</name>
<dbReference type="RefSeq" id="WP_201874474.1">
    <property type="nucleotide sequence ID" value="NZ_JAERRF010000006.1"/>
</dbReference>
<sequence>MGAEIRTPRGKWIETGLRALADGGPDAVRIEALAKSLGVTKGGFYGYFADRNALLEEMLDTWERESVDDLLARVEHEGGDTEARMRMAGSLASDDRLLAIDLAVRDWARRDRAVADRLRRVDNRRMDYLRSLFRERYSDEDEIEARCMLSFSLVVGNHFLAADHRGRTREEVYELAAKLIKS</sequence>
<keyword evidence="1 2" id="KW-0238">DNA-binding</keyword>
<feature type="domain" description="HTH tetR-type" evidence="3">
    <location>
        <begin position="6"/>
        <end position="66"/>
    </location>
</feature>
<gene>
    <name evidence="4" type="ORF">JK363_11445</name>
</gene>
<dbReference type="EMBL" id="JAERRF010000006">
    <property type="protein sequence ID" value="MBL1097280.1"/>
    <property type="molecule type" value="Genomic_DNA"/>
</dbReference>
<keyword evidence="5" id="KW-1185">Reference proteome</keyword>
<dbReference type="PANTHER" id="PTHR30055:SF239">
    <property type="entry name" value="TRANSCRIPTIONAL REGULATORY PROTEIN"/>
    <property type="match status" value="1"/>
</dbReference>
<organism evidence="4 5">
    <name type="scientific">Streptomyces coffeae</name>
    <dbReference type="NCBI Taxonomy" id="621382"/>
    <lineage>
        <taxon>Bacteria</taxon>
        <taxon>Bacillati</taxon>
        <taxon>Actinomycetota</taxon>
        <taxon>Actinomycetes</taxon>
        <taxon>Kitasatosporales</taxon>
        <taxon>Streptomycetaceae</taxon>
        <taxon>Streptomyces</taxon>
    </lineage>
</organism>
<dbReference type="Proteomes" id="UP000634229">
    <property type="component" value="Unassembled WGS sequence"/>
</dbReference>
<evidence type="ECO:0000259" key="3">
    <source>
        <dbReference type="PROSITE" id="PS50977"/>
    </source>
</evidence>
<evidence type="ECO:0000256" key="1">
    <source>
        <dbReference type="ARBA" id="ARBA00023125"/>
    </source>
</evidence>
<proteinExistence type="predicted"/>
<dbReference type="Pfam" id="PF00440">
    <property type="entry name" value="TetR_N"/>
    <property type="match status" value="1"/>
</dbReference>
<evidence type="ECO:0000313" key="4">
    <source>
        <dbReference type="EMBL" id="MBL1097280.1"/>
    </source>
</evidence>
<evidence type="ECO:0000313" key="5">
    <source>
        <dbReference type="Proteomes" id="UP000634229"/>
    </source>
</evidence>
<dbReference type="PANTHER" id="PTHR30055">
    <property type="entry name" value="HTH-TYPE TRANSCRIPTIONAL REGULATOR RUTR"/>
    <property type="match status" value="1"/>
</dbReference>
<feature type="DNA-binding region" description="H-T-H motif" evidence="2">
    <location>
        <begin position="29"/>
        <end position="48"/>
    </location>
</feature>
<dbReference type="PROSITE" id="PS50977">
    <property type="entry name" value="HTH_TETR_2"/>
    <property type="match status" value="1"/>
</dbReference>
<dbReference type="InterPro" id="IPR050109">
    <property type="entry name" value="HTH-type_TetR-like_transc_reg"/>
</dbReference>
<accession>A0ABS1NB27</accession>
<protein>
    <submittedName>
        <fullName evidence="4">TetR/AcrR family transcriptional regulator</fullName>
    </submittedName>
</protein>
<dbReference type="Gene3D" id="1.10.357.10">
    <property type="entry name" value="Tetracycline Repressor, domain 2"/>
    <property type="match status" value="1"/>
</dbReference>
<comment type="caution">
    <text evidence="4">The sequence shown here is derived from an EMBL/GenBank/DDBJ whole genome shotgun (WGS) entry which is preliminary data.</text>
</comment>
<reference evidence="4 5" key="1">
    <citation type="submission" date="2021-01" db="EMBL/GenBank/DDBJ databases">
        <title>WGS of actinomycetes isolated from Thailand.</title>
        <authorList>
            <person name="Thawai C."/>
        </authorList>
    </citation>
    <scope>NUCLEOTIDE SEQUENCE [LARGE SCALE GENOMIC DNA]</scope>
    <source>
        <strain evidence="4 5">CA1R205</strain>
    </source>
</reference>
<evidence type="ECO:0000256" key="2">
    <source>
        <dbReference type="PROSITE-ProRule" id="PRU00335"/>
    </source>
</evidence>